<keyword evidence="2" id="KW-0479">Metal-binding</keyword>
<organism evidence="6 7">
    <name type="scientific">Thermus tengchongensis</name>
    <dbReference type="NCBI Taxonomy" id="1214928"/>
    <lineage>
        <taxon>Bacteria</taxon>
        <taxon>Thermotogati</taxon>
        <taxon>Deinococcota</taxon>
        <taxon>Deinococci</taxon>
        <taxon>Thermales</taxon>
        <taxon>Thermaceae</taxon>
        <taxon>Thermus</taxon>
    </lineage>
</organism>
<protein>
    <submittedName>
        <fullName evidence="6">Nitrite reductase</fullName>
    </submittedName>
</protein>
<dbReference type="Proteomes" id="UP000297244">
    <property type="component" value="Unassembled WGS sequence"/>
</dbReference>
<dbReference type="InterPro" id="IPR050123">
    <property type="entry name" value="Prok_molybdopt-oxidoreductase"/>
</dbReference>
<proteinExistence type="predicted"/>
<dbReference type="Gene3D" id="3.40.228.10">
    <property type="entry name" value="Dimethylsulfoxide Reductase, domain 2"/>
    <property type="match status" value="1"/>
</dbReference>
<evidence type="ECO:0000313" key="7">
    <source>
        <dbReference type="Proteomes" id="UP000297244"/>
    </source>
</evidence>
<reference evidence="6 7" key="1">
    <citation type="submission" date="2019-03" db="EMBL/GenBank/DDBJ databases">
        <title>Thermus tengchongensis species for the arsenic transformation mechanism.</title>
        <authorList>
            <person name="Yuan G.C."/>
        </authorList>
    </citation>
    <scope>NUCLEOTIDE SEQUENCE [LARGE SCALE GENOMIC DNA]</scope>
    <source>
        <strain evidence="6 7">15Y</strain>
    </source>
</reference>
<dbReference type="SUPFAM" id="SSF50692">
    <property type="entry name" value="ADC-like"/>
    <property type="match status" value="1"/>
</dbReference>
<dbReference type="Gene3D" id="2.20.25.90">
    <property type="entry name" value="ADC-like domains"/>
    <property type="match status" value="1"/>
</dbReference>
<dbReference type="Pfam" id="PF00384">
    <property type="entry name" value="Molybdopterin"/>
    <property type="match status" value="1"/>
</dbReference>
<dbReference type="SUPFAM" id="SSF53706">
    <property type="entry name" value="Formate dehydrogenase/DMSO reductase, domains 1-3"/>
    <property type="match status" value="1"/>
</dbReference>
<dbReference type="CDD" id="cd00508">
    <property type="entry name" value="MopB_CT_Fdh-Nap-like"/>
    <property type="match status" value="1"/>
</dbReference>
<gene>
    <name evidence="6" type="ORF">E0489_11505</name>
</gene>
<dbReference type="PANTHER" id="PTHR43105">
    <property type="entry name" value="RESPIRATORY NITRATE REDUCTASE"/>
    <property type="match status" value="1"/>
</dbReference>
<name>A0ABY2K4T6_9DEIN</name>
<dbReference type="InterPro" id="IPR006963">
    <property type="entry name" value="Mopterin_OxRdtase_4Fe-4S_dom"/>
</dbReference>
<feature type="domain" description="4Fe-4S Mo/W bis-MGD-type" evidence="5">
    <location>
        <begin position="15"/>
        <end position="64"/>
    </location>
</feature>
<evidence type="ECO:0000313" key="6">
    <source>
        <dbReference type="EMBL" id="TFU14723.1"/>
    </source>
</evidence>
<dbReference type="PANTHER" id="PTHR43105:SF10">
    <property type="entry name" value="NADH-QUINONE OXIDOREDUCTASE SUBUNIT G"/>
    <property type="match status" value="1"/>
</dbReference>
<dbReference type="InterPro" id="IPR006656">
    <property type="entry name" value="Mopterin_OxRdtase"/>
</dbReference>
<evidence type="ECO:0000256" key="1">
    <source>
        <dbReference type="ARBA" id="ARBA00022485"/>
    </source>
</evidence>
<comment type="caution">
    <text evidence="6">The sequence shown here is derived from an EMBL/GenBank/DDBJ whole genome shotgun (WGS) entry which is preliminary data.</text>
</comment>
<keyword evidence="4" id="KW-0411">Iron-sulfur</keyword>
<dbReference type="InterPro" id="IPR006657">
    <property type="entry name" value="MoPterin_dinucl-bd_dom"/>
</dbReference>
<dbReference type="Gene3D" id="3.40.50.740">
    <property type="match status" value="1"/>
</dbReference>
<evidence type="ECO:0000256" key="4">
    <source>
        <dbReference type="ARBA" id="ARBA00023014"/>
    </source>
</evidence>
<evidence type="ECO:0000256" key="2">
    <source>
        <dbReference type="ARBA" id="ARBA00022723"/>
    </source>
</evidence>
<dbReference type="SMART" id="SM00926">
    <property type="entry name" value="Molybdop_Fe4S4"/>
    <property type="match status" value="1"/>
</dbReference>
<keyword evidence="1" id="KW-0004">4Fe-4S</keyword>
<dbReference type="EMBL" id="SKBL01000027">
    <property type="protein sequence ID" value="TFU14723.1"/>
    <property type="molecule type" value="Genomic_DNA"/>
</dbReference>
<accession>A0ABY2K4T6</accession>
<evidence type="ECO:0000256" key="3">
    <source>
        <dbReference type="ARBA" id="ARBA00023004"/>
    </source>
</evidence>
<keyword evidence="3" id="KW-0408">Iron</keyword>
<dbReference type="Gene3D" id="2.40.40.20">
    <property type="match status" value="1"/>
</dbReference>
<dbReference type="InterPro" id="IPR009010">
    <property type="entry name" value="Asp_de-COase-like_dom_sf"/>
</dbReference>
<keyword evidence="7" id="KW-1185">Reference proteome</keyword>
<dbReference type="Pfam" id="PF01568">
    <property type="entry name" value="Molydop_binding"/>
    <property type="match status" value="1"/>
</dbReference>
<evidence type="ECO:0000259" key="5">
    <source>
        <dbReference type="SMART" id="SM00926"/>
    </source>
</evidence>
<sequence length="710" mass="78105">MKRRLHGERRALRESPSNATHCNFCAMQCAMQIDANRVVSPLHHPINGGKLCVLGLTSGELLEHPHRLTTPLVRRDGRLEPVGWEEALDIAVRGFMRIAAKYGKTANAVYGGGGLSNEKAYLLGKFARLALGTPHVDYNGRYCMSAAAAAQNLAFGLDRGLNRPLDDLPHYDVVLLVGSNAAESLPMLMPHLQRAKEAGTRFVVVDPRRTITANLATLHLAPRPGTDLALANSLLHVLARDQRLNLRFIAERTQGLEEALKAVEGCTPAWAAEVCGISPREVEQAAALLAGAGKVLVLTGRGADQNSRGVITTLAFINLALALGGDFGTLTGQANGQGGREMGQKADQLPGYRNIEDPEDRQAVARVWGVSPEELPGKGYTALEILQAISRGEIRGMLVMGSNPIPSSPHSDWVRQVLEGMDHLVVIDPFLSETARHATVVLPGSLWAEEDGTTTNLEGRVVLRRGMFSPPAGARRDLEILCDLARRLGAGQYFPYRDPKEIYDELRRATRGAKADYYGITWERLEAGEELFWPCPTEEHPGTPRPFAERFAHPDGRARFVPTPFRPCAEEPDARYPLYLTTGRVLYHYLTGNQTRRLERLHRKYPEPLVEIHPEAARRLGIAEGEVVELETRRAGARYRVRYNPRIRSDTLFVPFHWDGPKAVNRLTNPVLDPACGMPEFKVAAVRLKPVPQAHGVEAVTGGEEVCTTP</sequence>